<evidence type="ECO:0000313" key="2">
    <source>
        <dbReference type="Proteomes" id="UP001345963"/>
    </source>
</evidence>
<dbReference type="Proteomes" id="UP001345963">
    <property type="component" value="Unassembled WGS sequence"/>
</dbReference>
<evidence type="ECO:0000313" key="1">
    <source>
        <dbReference type="EMBL" id="MED6248498.1"/>
    </source>
</evidence>
<accession>A0ABU7BDW1</accession>
<sequence length="77" mass="8773">MDLSLVQHASFSLPLNVSSHCELYVCLRPRPPAACFIWPDTCYGVKPRDRFLGQHSPAPFGSDNSTRKFWVCPRDYS</sequence>
<proteinExistence type="predicted"/>
<gene>
    <name evidence="1" type="ORF">ATANTOWER_001195</name>
</gene>
<protein>
    <submittedName>
        <fullName evidence="1">Uncharacterized protein</fullName>
    </submittedName>
</protein>
<keyword evidence="2" id="KW-1185">Reference proteome</keyword>
<organism evidence="1 2">
    <name type="scientific">Ataeniobius toweri</name>
    <dbReference type="NCBI Taxonomy" id="208326"/>
    <lineage>
        <taxon>Eukaryota</taxon>
        <taxon>Metazoa</taxon>
        <taxon>Chordata</taxon>
        <taxon>Craniata</taxon>
        <taxon>Vertebrata</taxon>
        <taxon>Euteleostomi</taxon>
        <taxon>Actinopterygii</taxon>
        <taxon>Neopterygii</taxon>
        <taxon>Teleostei</taxon>
        <taxon>Neoteleostei</taxon>
        <taxon>Acanthomorphata</taxon>
        <taxon>Ovalentaria</taxon>
        <taxon>Atherinomorphae</taxon>
        <taxon>Cyprinodontiformes</taxon>
        <taxon>Goodeidae</taxon>
        <taxon>Ataeniobius</taxon>
    </lineage>
</organism>
<comment type="caution">
    <text evidence="1">The sequence shown here is derived from an EMBL/GenBank/DDBJ whole genome shotgun (WGS) entry which is preliminary data.</text>
</comment>
<name>A0ABU7BDW1_9TELE</name>
<dbReference type="EMBL" id="JAHUTI010050292">
    <property type="protein sequence ID" value="MED6248498.1"/>
    <property type="molecule type" value="Genomic_DNA"/>
</dbReference>
<reference evidence="1 2" key="1">
    <citation type="submission" date="2021-07" db="EMBL/GenBank/DDBJ databases">
        <authorList>
            <person name="Palmer J.M."/>
        </authorList>
    </citation>
    <scope>NUCLEOTIDE SEQUENCE [LARGE SCALE GENOMIC DNA]</scope>
    <source>
        <strain evidence="1 2">AT_MEX2019</strain>
        <tissue evidence="1">Muscle</tissue>
    </source>
</reference>